<dbReference type="SMART" id="SM01321">
    <property type="entry name" value="Y1_Tnp"/>
    <property type="match status" value="1"/>
</dbReference>
<proteinExistence type="predicted"/>
<dbReference type="InterPro" id="IPR036515">
    <property type="entry name" value="Transposase_17_sf"/>
</dbReference>
<dbReference type="InterPro" id="IPR013159">
    <property type="entry name" value="DnaA_C"/>
</dbReference>
<comment type="caution">
    <text evidence="3">The sequence shown here is derived from an EMBL/GenBank/DDBJ whole genome shotgun (WGS) entry which is preliminary data.</text>
</comment>
<dbReference type="Gene3D" id="3.30.70.1290">
    <property type="entry name" value="Transposase IS200-like"/>
    <property type="match status" value="1"/>
</dbReference>
<dbReference type="SUPFAM" id="SSF48295">
    <property type="entry name" value="TrpR-like"/>
    <property type="match status" value="1"/>
</dbReference>
<organism evidence="3 4">
    <name type="scientific">SAR86 cluster bacterium</name>
    <dbReference type="NCBI Taxonomy" id="2030880"/>
    <lineage>
        <taxon>Bacteria</taxon>
        <taxon>Pseudomonadati</taxon>
        <taxon>Pseudomonadota</taxon>
        <taxon>Gammaproteobacteria</taxon>
        <taxon>SAR86 cluster</taxon>
    </lineage>
</organism>
<dbReference type="GO" id="GO:0006275">
    <property type="term" value="P:regulation of DNA replication"/>
    <property type="evidence" value="ECO:0007669"/>
    <property type="project" value="InterPro"/>
</dbReference>
<evidence type="ECO:0000313" key="4">
    <source>
        <dbReference type="Proteomes" id="UP000218767"/>
    </source>
</evidence>
<dbReference type="GO" id="GO:0006313">
    <property type="term" value="P:DNA transposition"/>
    <property type="evidence" value="ECO:0007669"/>
    <property type="project" value="InterPro"/>
</dbReference>
<evidence type="ECO:0000313" key="3">
    <source>
        <dbReference type="EMBL" id="PCI77063.1"/>
    </source>
</evidence>
<feature type="domain" description="Chromosomal replication initiator DnaA C-terminal" evidence="1">
    <location>
        <begin position="253"/>
        <end position="321"/>
    </location>
</feature>
<evidence type="ECO:0000259" key="2">
    <source>
        <dbReference type="SMART" id="SM01321"/>
    </source>
</evidence>
<gene>
    <name evidence="3" type="ORF">COB20_09015</name>
</gene>
<dbReference type="EMBL" id="NVUL01000049">
    <property type="protein sequence ID" value="PCI77063.1"/>
    <property type="molecule type" value="Genomic_DNA"/>
</dbReference>
<dbReference type="GO" id="GO:0006270">
    <property type="term" value="P:DNA replication initiation"/>
    <property type="evidence" value="ECO:0007669"/>
    <property type="project" value="InterPro"/>
</dbReference>
<sequence length="340" mass="38913">MPRIGRLHIPGGYYHLMGRGLERRNIFREEVDKYDFLERFGKALDRNEMQCFAWALMSNHYHLLVRVHDKPLSKLMASVLGGYASAYNRRNRRVGYVFQNRYKSILCDADDYLLELIRYIHLNPLRAGMLPDLDALGRYKWTGHAGVLGRHKQKWHKVDAVLGLFGHKIGIARRTYSCFISEGIDRTQREDFGGGGLIRSHGGWESLAGFRKEHQFCIGDERILGGSDFVEKALGHDKLAVTGKTSLEQRGWTLEKLIQRLSDNFGVSEAMLLSKARSNDLSVVKSLISYWGTQEIGLSCREIALRLNISQQAVSSWVVKGEAYCEREKLVFEEELRLSC</sequence>
<dbReference type="AlphaFoldDB" id="A0A2A4X386"/>
<name>A0A2A4X386_9GAMM</name>
<dbReference type="PANTHER" id="PTHR34322">
    <property type="entry name" value="TRANSPOSASE, Y1_TNP DOMAIN-CONTAINING"/>
    <property type="match status" value="1"/>
</dbReference>
<reference evidence="4" key="1">
    <citation type="submission" date="2017-08" db="EMBL/GenBank/DDBJ databases">
        <title>A dynamic microbial community with high functional redundancy inhabits the cold, oxic subseafloor aquifer.</title>
        <authorList>
            <person name="Tully B.J."/>
            <person name="Wheat C.G."/>
            <person name="Glazer B.T."/>
            <person name="Huber J.A."/>
        </authorList>
    </citation>
    <scope>NUCLEOTIDE SEQUENCE [LARGE SCALE GENOMIC DNA]</scope>
</reference>
<feature type="domain" description="Transposase IS200-like" evidence="2">
    <location>
        <begin position="9"/>
        <end position="123"/>
    </location>
</feature>
<dbReference type="InterPro" id="IPR010921">
    <property type="entry name" value="Trp_repressor/repl_initiator"/>
</dbReference>
<dbReference type="SMART" id="SM00760">
    <property type="entry name" value="Bac_DnaA_C"/>
    <property type="match status" value="1"/>
</dbReference>
<dbReference type="GO" id="GO:0043565">
    <property type="term" value="F:sequence-specific DNA binding"/>
    <property type="evidence" value="ECO:0007669"/>
    <property type="project" value="InterPro"/>
</dbReference>
<dbReference type="InterPro" id="IPR002686">
    <property type="entry name" value="Transposase_17"/>
</dbReference>
<dbReference type="GO" id="GO:0004803">
    <property type="term" value="F:transposase activity"/>
    <property type="evidence" value="ECO:0007669"/>
    <property type="project" value="InterPro"/>
</dbReference>
<evidence type="ECO:0000259" key="1">
    <source>
        <dbReference type="SMART" id="SM00760"/>
    </source>
</evidence>
<dbReference type="PANTHER" id="PTHR34322:SF2">
    <property type="entry name" value="TRANSPOSASE IS200-LIKE DOMAIN-CONTAINING PROTEIN"/>
    <property type="match status" value="1"/>
</dbReference>
<dbReference type="Proteomes" id="UP000218767">
    <property type="component" value="Unassembled WGS sequence"/>
</dbReference>
<dbReference type="SUPFAM" id="SSF143422">
    <property type="entry name" value="Transposase IS200-like"/>
    <property type="match status" value="1"/>
</dbReference>
<accession>A0A2A4X386</accession>
<dbReference type="GO" id="GO:0005524">
    <property type="term" value="F:ATP binding"/>
    <property type="evidence" value="ECO:0007669"/>
    <property type="project" value="InterPro"/>
</dbReference>
<protein>
    <submittedName>
        <fullName evidence="3">Transposase</fullName>
    </submittedName>
</protein>
<dbReference type="Gene3D" id="1.10.1750.10">
    <property type="match status" value="1"/>
</dbReference>
<dbReference type="Pfam" id="PF01797">
    <property type="entry name" value="Y1_Tnp"/>
    <property type="match status" value="1"/>
</dbReference>